<evidence type="ECO:0000313" key="1">
    <source>
        <dbReference type="EMBL" id="MBC5641815.1"/>
    </source>
</evidence>
<organism evidence="1 2">
    <name type="scientific">Parabacteroides segnis</name>
    <dbReference type="NCBI Taxonomy" id="2763058"/>
    <lineage>
        <taxon>Bacteria</taxon>
        <taxon>Pseudomonadati</taxon>
        <taxon>Bacteroidota</taxon>
        <taxon>Bacteroidia</taxon>
        <taxon>Bacteroidales</taxon>
        <taxon>Tannerellaceae</taxon>
        <taxon>Parabacteroides</taxon>
    </lineage>
</organism>
<dbReference type="RefSeq" id="WP_186958203.1">
    <property type="nucleotide sequence ID" value="NZ_JACOOI010000002.1"/>
</dbReference>
<keyword evidence="2" id="KW-1185">Reference proteome</keyword>
<comment type="caution">
    <text evidence="1">The sequence shown here is derived from an EMBL/GenBank/DDBJ whole genome shotgun (WGS) entry which is preliminary data.</text>
</comment>
<proteinExistence type="predicted"/>
<dbReference type="EMBL" id="JACOOI010000002">
    <property type="protein sequence ID" value="MBC5641815.1"/>
    <property type="molecule type" value="Genomic_DNA"/>
</dbReference>
<name>A0ABR7DWA9_9BACT</name>
<sequence length="48" mass="5596">MKKDRKTKVMSPEEAKIAWLSSIIYIKKEDKKKAMEEVNAMKAAIKKK</sequence>
<dbReference type="Proteomes" id="UP000644010">
    <property type="component" value="Unassembled WGS sequence"/>
</dbReference>
<protein>
    <submittedName>
        <fullName evidence="1">Uncharacterized protein</fullName>
    </submittedName>
</protein>
<accession>A0ABR7DWA9</accession>
<reference evidence="1 2" key="1">
    <citation type="submission" date="2020-08" db="EMBL/GenBank/DDBJ databases">
        <title>Genome public.</title>
        <authorList>
            <person name="Liu C."/>
            <person name="Sun Q."/>
        </authorList>
    </citation>
    <scope>NUCLEOTIDE SEQUENCE [LARGE SCALE GENOMIC DNA]</scope>
    <source>
        <strain evidence="1 2">BX2</strain>
    </source>
</reference>
<gene>
    <name evidence="1" type="ORF">H8S77_02770</name>
</gene>
<evidence type="ECO:0000313" key="2">
    <source>
        <dbReference type="Proteomes" id="UP000644010"/>
    </source>
</evidence>